<sequence length="111" mass="12535">MEENKDAPLLSKRSMELFWGYYNPPDKKDWRVSPLLADTFESLPPTYIQIAGLDPLRDEGLAYAEKLRSLGVPVRLDVYPSVPYAFGYFPALSAAKKNTADLIEGIKWLLA</sequence>
<dbReference type="SUPFAM" id="SSF53474">
    <property type="entry name" value="alpha/beta-Hydrolases"/>
    <property type="match status" value="1"/>
</dbReference>
<comment type="caution">
    <text evidence="3">The sequence shown here is derived from an EMBL/GenBank/DDBJ whole genome shotgun (WGS) entry which is preliminary data.</text>
</comment>
<evidence type="ECO:0000259" key="2">
    <source>
        <dbReference type="Pfam" id="PF07859"/>
    </source>
</evidence>
<organism evidence="3 4">
    <name type="scientific">Exophiala bonariae</name>
    <dbReference type="NCBI Taxonomy" id="1690606"/>
    <lineage>
        <taxon>Eukaryota</taxon>
        <taxon>Fungi</taxon>
        <taxon>Dikarya</taxon>
        <taxon>Ascomycota</taxon>
        <taxon>Pezizomycotina</taxon>
        <taxon>Eurotiomycetes</taxon>
        <taxon>Chaetothyriomycetidae</taxon>
        <taxon>Chaetothyriales</taxon>
        <taxon>Herpotrichiellaceae</taxon>
        <taxon>Exophiala</taxon>
    </lineage>
</organism>
<dbReference type="PANTHER" id="PTHR48081">
    <property type="entry name" value="AB HYDROLASE SUPERFAMILY PROTEIN C4A8.06C"/>
    <property type="match status" value="1"/>
</dbReference>
<evidence type="ECO:0000256" key="1">
    <source>
        <dbReference type="ARBA" id="ARBA00022801"/>
    </source>
</evidence>
<keyword evidence="1" id="KW-0378">Hydrolase</keyword>
<gene>
    <name evidence="3" type="ORF">LTR84_005820</name>
</gene>
<keyword evidence="4" id="KW-1185">Reference proteome</keyword>
<dbReference type="PANTHER" id="PTHR48081:SF8">
    <property type="entry name" value="ALPHA_BETA HYDROLASE FOLD-3 DOMAIN-CONTAINING PROTEIN-RELATED"/>
    <property type="match status" value="1"/>
</dbReference>
<reference evidence="3 4" key="1">
    <citation type="submission" date="2023-08" db="EMBL/GenBank/DDBJ databases">
        <title>Black Yeasts Isolated from many extreme environments.</title>
        <authorList>
            <person name="Coleine C."/>
            <person name="Stajich J.E."/>
            <person name="Selbmann L."/>
        </authorList>
    </citation>
    <scope>NUCLEOTIDE SEQUENCE [LARGE SCALE GENOMIC DNA]</scope>
    <source>
        <strain evidence="3 4">CCFEE 5792</strain>
    </source>
</reference>
<dbReference type="InterPro" id="IPR050300">
    <property type="entry name" value="GDXG_lipolytic_enzyme"/>
</dbReference>
<dbReference type="Proteomes" id="UP001358417">
    <property type="component" value="Unassembled WGS sequence"/>
</dbReference>
<protein>
    <recommendedName>
        <fullName evidence="2">Alpha/beta hydrolase fold-3 domain-containing protein</fullName>
    </recommendedName>
</protein>
<proteinExistence type="predicted"/>
<evidence type="ECO:0000313" key="4">
    <source>
        <dbReference type="Proteomes" id="UP001358417"/>
    </source>
</evidence>
<accession>A0AAV9N396</accession>
<dbReference type="GO" id="GO:0016787">
    <property type="term" value="F:hydrolase activity"/>
    <property type="evidence" value="ECO:0007669"/>
    <property type="project" value="UniProtKB-KW"/>
</dbReference>
<name>A0AAV9N396_9EURO</name>
<dbReference type="Pfam" id="PF07859">
    <property type="entry name" value="Abhydrolase_3"/>
    <property type="match status" value="1"/>
</dbReference>
<feature type="domain" description="Alpha/beta hydrolase fold-3" evidence="2">
    <location>
        <begin position="2"/>
        <end position="86"/>
    </location>
</feature>
<dbReference type="RefSeq" id="XP_064703608.1">
    <property type="nucleotide sequence ID" value="XM_064849384.1"/>
</dbReference>
<dbReference type="InterPro" id="IPR013094">
    <property type="entry name" value="AB_hydrolase_3"/>
</dbReference>
<dbReference type="InterPro" id="IPR029058">
    <property type="entry name" value="AB_hydrolase_fold"/>
</dbReference>
<dbReference type="EMBL" id="JAVRRD010000022">
    <property type="protein sequence ID" value="KAK5048150.1"/>
    <property type="molecule type" value="Genomic_DNA"/>
</dbReference>
<dbReference type="AlphaFoldDB" id="A0AAV9N396"/>
<evidence type="ECO:0000313" key="3">
    <source>
        <dbReference type="EMBL" id="KAK5048150.1"/>
    </source>
</evidence>
<dbReference type="GeneID" id="89973994"/>
<dbReference type="Gene3D" id="3.40.50.1820">
    <property type="entry name" value="alpha/beta hydrolase"/>
    <property type="match status" value="1"/>
</dbReference>